<dbReference type="Proteomes" id="UP001320876">
    <property type="component" value="Unassembled WGS sequence"/>
</dbReference>
<evidence type="ECO:0000313" key="3">
    <source>
        <dbReference type="Proteomes" id="UP001320876"/>
    </source>
</evidence>
<feature type="chain" id="PRO_5045367551" evidence="1">
    <location>
        <begin position="31"/>
        <end position="366"/>
    </location>
</feature>
<evidence type="ECO:0000256" key="1">
    <source>
        <dbReference type="SAM" id="SignalP"/>
    </source>
</evidence>
<keyword evidence="1" id="KW-0732">Signal</keyword>
<dbReference type="InterPro" id="IPR037107">
    <property type="entry name" value="Put_OMP_sf"/>
</dbReference>
<evidence type="ECO:0000313" key="2">
    <source>
        <dbReference type="EMBL" id="MCW1922877.1"/>
    </source>
</evidence>
<proteinExistence type="predicted"/>
<gene>
    <name evidence="2" type="ORF">OKA05_09970</name>
</gene>
<name>A0ABT3GGY4_9BACT</name>
<dbReference type="InterPro" id="IPR018707">
    <property type="entry name" value="LpxR"/>
</dbReference>
<comment type="caution">
    <text evidence="2">The sequence shown here is derived from an EMBL/GenBank/DDBJ whole genome shotgun (WGS) entry which is preliminary data.</text>
</comment>
<organism evidence="2 3">
    <name type="scientific">Luteolibacter arcticus</name>
    <dbReference type="NCBI Taxonomy" id="1581411"/>
    <lineage>
        <taxon>Bacteria</taxon>
        <taxon>Pseudomonadati</taxon>
        <taxon>Verrucomicrobiota</taxon>
        <taxon>Verrucomicrobiia</taxon>
        <taxon>Verrucomicrobiales</taxon>
        <taxon>Verrucomicrobiaceae</taxon>
        <taxon>Luteolibacter</taxon>
    </lineage>
</organism>
<dbReference type="EMBL" id="JAPDDT010000003">
    <property type="protein sequence ID" value="MCW1922877.1"/>
    <property type="molecule type" value="Genomic_DNA"/>
</dbReference>
<dbReference type="Gene3D" id="2.40.128.140">
    <property type="entry name" value="Outer membrane protein"/>
    <property type="match status" value="1"/>
</dbReference>
<dbReference type="RefSeq" id="WP_264486983.1">
    <property type="nucleotide sequence ID" value="NZ_JAPDDT010000003.1"/>
</dbReference>
<feature type="signal peptide" evidence="1">
    <location>
        <begin position="1"/>
        <end position="30"/>
    </location>
</feature>
<accession>A0ABT3GGY4</accession>
<sequence length="366" mass="41125">MKWKTRSLCASRVVALAALVALFSAGSARADRDSPLPDWGEGYLTFYLDNDLFANTDRDYTNGSRLSWISSNRDMKDLGSVQRMLRRLSGDADSFGIFQKATGFEDPADIQYNYGFSLTQLMFTPERAAPYVQPPGERRYAGWSALGFSLHAKDDSVLNSVELLFGTIGSNSLAENTQDFVHSIRGIDKFNGWDSQIPNEFTADLSFVQKRRSDLLKRDHGLIRMDGLTEWGGRLGTFRTAAHVGGFFRAGYHLPPDFSDPRLSELAYSNLYFDSDDPYPGHWSVYVLFGATGRAVAYDATLDGPMFHSFETGSTRKPWVAEVFCGGGLRYRQAELSYVHTWRSQEYEQQRDGVADFGSVAVRLRF</sequence>
<keyword evidence="3" id="KW-1185">Reference proteome</keyword>
<dbReference type="Pfam" id="PF09982">
    <property type="entry name" value="LpxR"/>
    <property type="match status" value="1"/>
</dbReference>
<protein>
    <submittedName>
        <fullName evidence="2">Lipid A deacylase LpxR family protein</fullName>
    </submittedName>
</protein>
<reference evidence="2 3" key="1">
    <citation type="submission" date="2022-10" db="EMBL/GenBank/DDBJ databases">
        <title>Luteolibacter arcticus strain CCTCC AB 2014275, whole genome shotgun sequencing project.</title>
        <authorList>
            <person name="Zhao G."/>
            <person name="Shen L."/>
        </authorList>
    </citation>
    <scope>NUCLEOTIDE SEQUENCE [LARGE SCALE GENOMIC DNA]</scope>
    <source>
        <strain evidence="2 3">CCTCC AB 2014275</strain>
    </source>
</reference>